<feature type="transmembrane region" description="Helical" evidence="10">
    <location>
        <begin position="287"/>
        <end position="306"/>
    </location>
</feature>
<keyword evidence="12" id="KW-1185">Reference proteome</keyword>
<evidence type="ECO:0000256" key="4">
    <source>
        <dbReference type="ARBA" id="ARBA00022692"/>
    </source>
</evidence>
<feature type="transmembrane region" description="Helical" evidence="10">
    <location>
        <begin position="318"/>
        <end position="335"/>
    </location>
</feature>
<keyword evidence="5 10" id="KW-1133">Transmembrane helix</keyword>
<evidence type="ECO:0000313" key="12">
    <source>
        <dbReference type="Proteomes" id="UP000650467"/>
    </source>
</evidence>
<evidence type="ECO:0000313" key="11">
    <source>
        <dbReference type="EMBL" id="KAG2445486.1"/>
    </source>
</evidence>
<reference evidence="11" key="1">
    <citation type="journal article" date="2020" name="bioRxiv">
        <title>Comparative genomics of Chlamydomonas.</title>
        <authorList>
            <person name="Craig R.J."/>
            <person name="Hasan A.R."/>
            <person name="Ness R.W."/>
            <person name="Keightley P.D."/>
        </authorList>
    </citation>
    <scope>NUCLEOTIDE SEQUENCE</scope>
    <source>
        <strain evidence="11">SAG 7.73</strain>
    </source>
</reference>
<dbReference type="OrthoDB" id="409792at2759"/>
<keyword evidence="3" id="KW-1003">Cell membrane</keyword>
<feature type="transmembrane region" description="Helical" evidence="10">
    <location>
        <begin position="405"/>
        <end position="427"/>
    </location>
</feature>
<keyword evidence="6 10" id="KW-0472">Membrane</keyword>
<dbReference type="Proteomes" id="UP000650467">
    <property type="component" value="Unassembled WGS sequence"/>
</dbReference>
<feature type="compositionally biased region" description="Low complexity" evidence="9">
    <location>
        <begin position="161"/>
        <end position="206"/>
    </location>
</feature>
<evidence type="ECO:0000256" key="5">
    <source>
        <dbReference type="ARBA" id="ARBA00022989"/>
    </source>
</evidence>
<feature type="transmembrane region" description="Helical" evidence="10">
    <location>
        <begin position="369"/>
        <end position="393"/>
    </location>
</feature>
<comment type="caution">
    <text evidence="11">The sequence shown here is derived from an EMBL/GenBank/DDBJ whole genome shotgun (WGS) entry which is preliminary data.</text>
</comment>
<dbReference type="EMBL" id="JAEHOC010000001">
    <property type="protein sequence ID" value="KAG2445486.1"/>
    <property type="molecule type" value="Genomic_DNA"/>
</dbReference>
<gene>
    <name evidence="11" type="ORF">HXX76_000102</name>
</gene>
<comment type="function">
    <text evidence="1">Fluoride channel required for the rapid expulsion of cytoplasmic fluoride.</text>
</comment>
<dbReference type="AlphaFoldDB" id="A0A835WDX1"/>
<evidence type="ECO:0000256" key="3">
    <source>
        <dbReference type="ARBA" id="ARBA00022475"/>
    </source>
</evidence>
<dbReference type="PANTHER" id="PTHR28259:SF1">
    <property type="entry name" value="FLUORIDE EXPORT PROTEIN 1-RELATED"/>
    <property type="match status" value="1"/>
</dbReference>
<evidence type="ECO:0000256" key="2">
    <source>
        <dbReference type="ARBA" id="ARBA00004651"/>
    </source>
</evidence>
<sequence>MLTAGSALPALFPQLGAAGAAVVKPLQLLFLPRDWSLQTHAALHVGMRTGYCGSLTTFSSWILQVVVLMVGRTAAGAAGAPEGTQWVEALWAVYLGVSGPLIALVVGQQAGMAVAHALHRREAAVAGLAAAAAPSEAGAAAAADAQRKMDGAAAPPPPLQQRPQQPQQPQQPQAGPSAVAEATGVETAAAPTASRQGAGATAADAGGCSTDGGCVSVLVQSAPLAEATELPPPAATNTNTNSNVDSNDITVIPTGGGAMAAAANAAEPRRPPAPAPRALLPHVAADVAALAALLTLTGVSAAYAYVDREPAGNARRMWWIAILLGPPGAVLRWNLSRFNAVPASWRGWGSSSGSSSSSSNAGGGQGGWAWLQLGTLVANLAACLLNFTAEAILFRLGGSMTDLQVVVLQALMTGTAGCLSTVSTWVVELQKLSAASPTGTGAAAYKYGAVSVVTPVALGLLVYGVPAWTAPRP</sequence>
<comment type="catalytic activity">
    <reaction evidence="8">
        <text>fluoride(in) = fluoride(out)</text>
        <dbReference type="Rhea" id="RHEA:76159"/>
        <dbReference type="ChEBI" id="CHEBI:17051"/>
    </reaction>
    <physiologicalReaction direction="left-to-right" evidence="8">
        <dbReference type="Rhea" id="RHEA:76160"/>
    </physiologicalReaction>
</comment>
<feature type="region of interest" description="Disordered" evidence="9">
    <location>
        <begin position="141"/>
        <end position="206"/>
    </location>
</feature>
<evidence type="ECO:0000256" key="1">
    <source>
        <dbReference type="ARBA" id="ARBA00002598"/>
    </source>
</evidence>
<feature type="transmembrane region" description="Helical" evidence="10">
    <location>
        <begin position="447"/>
        <end position="468"/>
    </location>
</feature>
<name>A0A835WDX1_CHLIN</name>
<evidence type="ECO:0000256" key="8">
    <source>
        <dbReference type="ARBA" id="ARBA00035585"/>
    </source>
</evidence>
<dbReference type="GO" id="GO:1903425">
    <property type="term" value="F:fluoride transmembrane transporter activity"/>
    <property type="evidence" value="ECO:0007669"/>
    <property type="project" value="TreeGrafter"/>
</dbReference>
<dbReference type="InterPro" id="IPR003691">
    <property type="entry name" value="FluC"/>
</dbReference>
<evidence type="ECO:0000256" key="6">
    <source>
        <dbReference type="ARBA" id="ARBA00023136"/>
    </source>
</evidence>
<feature type="compositionally biased region" description="Low complexity" evidence="9">
    <location>
        <begin position="227"/>
        <end position="243"/>
    </location>
</feature>
<protein>
    <submittedName>
        <fullName evidence="11">Uncharacterized protein</fullName>
    </submittedName>
</protein>
<dbReference type="GO" id="GO:0005886">
    <property type="term" value="C:plasma membrane"/>
    <property type="evidence" value="ECO:0007669"/>
    <property type="project" value="UniProtKB-SubCell"/>
</dbReference>
<feature type="region of interest" description="Disordered" evidence="9">
    <location>
        <begin position="227"/>
        <end position="246"/>
    </location>
</feature>
<organism evidence="11 12">
    <name type="scientific">Chlamydomonas incerta</name>
    <dbReference type="NCBI Taxonomy" id="51695"/>
    <lineage>
        <taxon>Eukaryota</taxon>
        <taxon>Viridiplantae</taxon>
        <taxon>Chlorophyta</taxon>
        <taxon>core chlorophytes</taxon>
        <taxon>Chlorophyceae</taxon>
        <taxon>CS clade</taxon>
        <taxon>Chlamydomonadales</taxon>
        <taxon>Chlamydomonadaceae</taxon>
        <taxon>Chlamydomonas</taxon>
    </lineage>
</organism>
<proteinExistence type="inferred from homology"/>
<dbReference type="Pfam" id="PF02537">
    <property type="entry name" value="CRCB"/>
    <property type="match status" value="1"/>
</dbReference>
<accession>A0A835WDX1</accession>
<comment type="similarity">
    <text evidence="7">Belongs to the fluoride channel Fluc/FEX (TC 1.A.43) family.</text>
</comment>
<dbReference type="PANTHER" id="PTHR28259">
    <property type="entry name" value="FLUORIDE EXPORT PROTEIN 1-RELATED"/>
    <property type="match status" value="1"/>
</dbReference>
<comment type="subcellular location">
    <subcellularLocation>
        <location evidence="2">Cell membrane</location>
        <topology evidence="2">Multi-pass membrane protein</topology>
    </subcellularLocation>
</comment>
<evidence type="ECO:0000256" key="9">
    <source>
        <dbReference type="SAM" id="MobiDB-lite"/>
    </source>
</evidence>
<evidence type="ECO:0000256" key="7">
    <source>
        <dbReference type="ARBA" id="ARBA00035120"/>
    </source>
</evidence>
<evidence type="ECO:0000256" key="10">
    <source>
        <dbReference type="SAM" id="Phobius"/>
    </source>
</evidence>
<keyword evidence="4 10" id="KW-0812">Transmembrane</keyword>